<dbReference type="Proteomes" id="UP000290624">
    <property type="component" value="Unassembled WGS sequence"/>
</dbReference>
<keyword evidence="2" id="KW-1185">Reference proteome</keyword>
<reference evidence="1 2" key="1">
    <citation type="submission" date="2018-01" db="EMBL/GenBank/DDBJ databases">
        <title>Lactibacter flavus gen. nov., sp. nov., a novel bacterium of the family Propionibacteriaceae isolated from raw milk and dairy products.</title>
        <authorList>
            <person name="Wenning M."/>
            <person name="Breitenwieser F."/>
            <person name="Huptas C."/>
            <person name="von Neubeck M."/>
            <person name="Busse H.-J."/>
            <person name="Scherer S."/>
        </authorList>
    </citation>
    <scope>NUCLEOTIDE SEQUENCE [LARGE SCALE GENOMIC DNA]</scope>
    <source>
        <strain evidence="1 2">VG341</strain>
    </source>
</reference>
<dbReference type="RefSeq" id="WP_129458722.1">
    <property type="nucleotide sequence ID" value="NZ_PPCV01000005.1"/>
</dbReference>
<protein>
    <submittedName>
        <fullName evidence="1">Uncharacterized protein</fullName>
    </submittedName>
</protein>
<organism evidence="1 2">
    <name type="scientific">Propioniciclava flava</name>
    <dbReference type="NCBI Taxonomy" id="2072026"/>
    <lineage>
        <taxon>Bacteria</taxon>
        <taxon>Bacillati</taxon>
        <taxon>Actinomycetota</taxon>
        <taxon>Actinomycetes</taxon>
        <taxon>Propionibacteriales</taxon>
        <taxon>Propionibacteriaceae</taxon>
        <taxon>Propioniciclava</taxon>
    </lineage>
</organism>
<accession>A0A4Q2EG52</accession>
<proteinExistence type="predicted"/>
<dbReference type="EMBL" id="PPCV01000005">
    <property type="protein sequence ID" value="RXW31983.1"/>
    <property type="molecule type" value="Genomic_DNA"/>
</dbReference>
<dbReference type="AlphaFoldDB" id="A0A4Q2EG52"/>
<dbReference type="OrthoDB" id="3255669at2"/>
<gene>
    <name evidence="1" type="ORF">C1706_08000</name>
</gene>
<evidence type="ECO:0000313" key="2">
    <source>
        <dbReference type="Proteomes" id="UP000290624"/>
    </source>
</evidence>
<sequence>MKIECDGRVLAAAAIAAPVGVVAAFNRYQKQYVIPESEVHEPFPGDDLVTEEGASTTTMAIEIDAPPSAVWPHLNQLGQDKAGFYSFSIFERAVHFLIHNTYVPQARWQHTKVGDWCFYGQQGIGHEIVMHEPGRYIVGVSDSRKPPTQEGAIAWVPAGMSDFAWSWGWSSGVMQTRLLQVIKACAEGRWFLKL</sequence>
<comment type="caution">
    <text evidence="1">The sequence shown here is derived from an EMBL/GenBank/DDBJ whole genome shotgun (WGS) entry which is preliminary data.</text>
</comment>
<name>A0A4Q2EG52_9ACTN</name>
<evidence type="ECO:0000313" key="1">
    <source>
        <dbReference type="EMBL" id="RXW31983.1"/>
    </source>
</evidence>